<dbReference type="Pfam" id="PF07890">
    <property type="entry name" value="Rrp15p"/>
    <property type="match status" value="1"/>
</dbReference>
<evidence type="ECO:0000313" key="4">
    <source>
        <dbReference type="EMBL" id="MFH4978029.1"/>
    </source>
</evidence>
<accession>A0ABD6EDD1</accession>
<dbReference type="PANTHER" id="PTHR13245">
    <property type="entry name" value="RRP15-LIKE PROTEIN"/>
    <property type="match status" value="1"/>
</dbReference>
<gene>
    <name evidence="4" type="ORF">AB6A40_004738</name>
</gene>
<dbReference type="Proteomes" id="UP001608902">
    <property type="component" value="Unassembled WGS sequence"/>
</dbReference>
<evidence type="ECO:0000256" key="1">
    <source>
        <dbReference type="ARBA" id="ARBA00007462"/>
    </source>
</evidence>
<reference evidence="4 5" key="1">
    <citation type="submission" date="2024-08" db="EMBL/GenBank/DDBJ databases">
        <title>Gnathostoma spinigerum genome.</title>
        <authorList>
            <person name="Gonzalez-Bertolin B."/>
            <person name="Monzon S."/>
            <person name="Zaballos A."/>
            <person name="Jimenez P."/>
            <person name="Dekumyoy P."/>
            <person name="Varona S."/>
            <person name="Cuesta I."/>
            <person name="Sumanam S."/>
            <person name="Adisakwattana P."/>
            <person name="Gasser R.B."/>
            <person name="Hernandez-Gonzalez A."/>
            <person name="Young N.D."/>
            <person name="Perteguer M.J."/>
        </authorList>
    </citation>
    <scope>NUCLEOTIDE SEQUENCE [LARGE SCALE GENOMIC DNA]</scope>
    <source>
        <strain evidence="4">AL3</strain>
        <tissue evidence="4">Liver</tissue>
    </source>
</reference>
<evidence type="ECO:0000256" key="2">
    <source>
        <dbReference type="ARBA" id="ARBA00017475"/>
    </source>
</evidence>
<proteinExistence type="inferred from homology"/>
<feature type="region of interest" description="Disordered" evidence="3">
    <location>
        <begin position="162"/>
        <end position="198"/>
    </location>
</feature>
<feature type="compositionally biased region" description="Acidic residues" evidence="3">
    <location>
        <begin position="30"/>
        <end position="43"/>
    </location>
</feature>
<sequence length="219" mass="24995">MSRLATSCISKTMIRGPDRIVIKESTSSSSDDEALTTDSEDRDEEKKGELIEVPKASVSVEDSEIKQKVKQRKLTKKEISERVKTKRSQRLIARVKPDIVKDREKERALIRIATKGVVRLFNAVSERQEQVSQKLSVDESTNSKKRKKALYDLCPEKFRLKLNASDSTGKKKSKSRPEKLSPVKQETDDGETTDIKTEPENVVDDLRYRWLFAPSTLKN</sequence>
<dbReference type="EMBL" id="JBGFUD010002802">
    <property type="protein sequence ID" value="MFH4978029.1"/>
    <property type="molecule type" value="Genomic_DNA"/>
</dbReference>
<keyword evidence="5" id="KW-1185">Reference proteome</keyword>
<dbReference type="AlphaFoldDB" id="A0ABD6EDD1"/>
<dbReference type="PANTHER" id="PTHR13245:SF14">
    <property type="entry name" value="RRP15-LIKE PROTEIN"/>
    <property type="match status" value="1"/>
</dbReference>
<feature type="region of interest" description="Disordered" evidence="3">
    <location>
        <begin position="16"/>
        <end position="53"/>
    </location>
</feature>
<name>A0ABD6EDD1_9BILA</name>
<evidence type="ECO:0000256" key="3">
    <source>
        <dbReference type="SAM" id="MobiDB-lite"/>
    </source>
</evidence>
<feature type="compositionally biased region" description="Basic and acidic residues" evidence="3">
    <location>
        <begin position="175"/>
        <end position="198"/>
    </location>
</feature>
<comment type="similarity">
    <text evidence="1">Belongs to the RRP15 family.</text>
</comment>
<evidence type="ECO:0000313" key="5">
    <source>
        <dbReference type="Proteomes" id="UP001608902"/>
    </source>
</evidence>
<protein>
    <recommendedName>
        <fullName evidence="2">RRP15-like protein</fullName>
    </recommendedName>
</protein>
<comment type="caution">
    <text evidence="4">The sequence shown here is derived from an EMBL/GenBank/DDBJ whole genome shotgun (WGS) entry which is preliminary data.</text>
</comment>
<dbReference type="InterPro" id="IPR012459">
    <property type="entry name" value="Rrp15"/>
</dbReference>
<organism evidence="4 5">
    <name type="scientific">Gnathostoma spinigerum</name>
    <dbReference type="NCBI Taxonomy" id="75299"/>
    <lineage>
        <taxon>Eukaryota</taxon>
        <taxon>Metazoa</taxon>
        <taxon>Ecdysozoa</taxon>
        <taxon>Nematoda</taxon>
        <taxon>Chromadorea</taxon>
        <taxon>Rhabditida</taxon>
        <taxon>Spirurina</taxon>
        <taxon>Gnathostomatomorpha</taxon>
        <taxon>Gnathostomatoidea</taxon>
        <taxon>Gnathostomatidae</taxon>
        <taxon>Gnathostoma</taxon>
    </lineage>
</organism>